<dbReference type="InterPro" id="IPR005225">
    <property type="entry name" value="Small_GTP-bd"/>
</dbReference>
<dbReference type="Pfam" id="PF00071">
    <property type="entry name" value="Ras"/>
    <property type="match status" value="1"/>
</dbReference>
<evidence type="ECO:0000259" key="9">
    <source>
        <dbReference type="Pfam" id="PF16077"/>
    </source>
</evidence>
<evidence type="ECO:0000256" key="7">
    <source>
        <dbReference type="ARBA" id="ARBA00046278"/>
    </source>
</evidence>
<dbReference type="OrthoDB" id="5976022at2759"/>
<dbReference type="Pfam" id="PF16077">
    <property type="entry name" value="Spaetzle"/>
    <property type="match status" value="1"/>
</dbReference>
<evidence type="ECO:0000313" key="10">
    <source>
        <dbReference type="EMBL" id="PNF34458.1"/>
    </source>
</evidence>
<dbReference type="SUPFAM" id="SSF57501">
    <property type="entry name" value="Cystine-knot cytokines"/>
    <property type="match status" value="1"/>
</dbReference>
<keyword evidence="6" id="KW-0449">Lipoprotein</keyword>
<evidence type="ECO:0000256" key="5">
    <source>
        <dbReference type="ARBA" id="ARBA00023134"/>
    </source>
</evidence>
<dbReference type="EMBL" id="NEVH01008217">
    <property type="protein sequence ID" value="PNF34458.1"/>
    <property type="molecule type" value="Genomic_DNA"/>
</dbReference>
<dbReference type="GO" id="GO:0008544">
    <property type="term" value="P:epidermis development"/>
    <property type="evidence" value="ECO:0007669"/>
    <property type="project" value="UniProtKB-ARBA"/>
</dbReference>
<keyword evidence="4" id="KW-0378">Hydrolase</keyword>
<dbReference type="STRING" id="105785.A0A2J7R0U8"/>
<protein>
    <recommendedName>
        <fullName evidence="1">small monomeric GTPase</fullName>
        <ecNumber evidence="1">3.6.5.2</ecNumber>
    </recommendedName>
</protein>
<evidence type="ECO:0000256" key="4">
    <source>
        <dbReference type="ARBA" id="ARBA00022801"/>
    </source>
</evidence>
<dbReference type="PROSITE" id="PS51420">
    <property type="entry name" value="RHO"/>
    <property type="match status" value="1"/>
</dbReference>
<dbReference type="NCBIfam" id="TIGR00231">
    <property type="entry name" value="small_GTP"/>
    <property type="match status" value="1"/>
</dbReference>
<dbReference type="PROSITE" id="PS51419">
    <property type="entry name" value="RAB"/>
    <property type="match status" value="1"/>
</dbReference>
<dbReference type="PRINTS" id="PR00449">
    <property type="entry name" value="RASTRNSFRMNG"/>
</dbReference>
<dbReference type="InterPro" id="IPR032104">
    <property type="entry name" value="Spaetzle"/>
</dbReference>
<dbReference type="InterPro" id="IPR027417">
    <property type="entry name" value="P-loop_NTPase"/>
</dbReference>
<keyword evidence="2" id="KW-0488">Methylation</keyword>
<gene>
    <name evidence="10" type="primary">R</name>
    <name evidence="10" type="ORF">B7P43_G11253</name>
</gene>
<dbReference type="Proteomes" id="UP000235965">
    <property type="component" value="Unassembled WGS sequence"/>
</dbReference>
<dbReference type="InParanoid" id="A0A2J7R0U8"/>
<dbReference type="InterPro" id="IPR029034">
    <property type="entry name" value="Cystine-knot_cytokine"/>
</dbReference>
<dbReference type="GO" id="GO:0003925">
    <property type="term" value="F:G protein activity"/>
    <property type="evidence" value="ECO:0007669"/>
    <property type="project" value="UniProtKB-EC"/>
</dbReference>
<keyword evidence="11" id="KW-1185">Reference proteome</keyword>
<comment type="subcellular location">
    <subcellularLocation>
        <location evidence="7">Endomembrane system</location>
        <topology evidence="7">Lipid-anchor</topology>
        <orientation evidence="7">Cytoplasmic side</orientation>
    </subcellularLocation>
</comment>
<dbReference type="Gene3D" id="3.40.50.300">
    <property type="entry name" value="P-loop containing nucleotide triphosphate hydrolases"/>
    <property type="match status" value="1"/>
</dbReference>
<dbReference type="PROSITE" id="PS51421">
    <property type="entry name" value="RAS"/>
    <property type="match status" value="1"/>
</dbReference>
<organism evidence="10 11">
    <name type="scientific">Cryptotermes secundus</name>
    <dbReference type="NCBI Taxonomy" id="105785"/>
    <lineage>
        <taxon>Eukaryota</taxon>
        <taxon>Metazoa</taxon>
        <taxon>Ecdysozoa</taxon>
        <taxon>Arthropoda</taxon>
        <taxon>Hexapoda</taxon>
        <taxon>Insecta</taxon>
        <taxon>Pterygota</taxon>
        <taxon>Neoptera</taxon>
        <taxon>Polyneoptera</taxon>
        <taxon>Dictyoptera</taxon>
        <taxon>Blattodea</taxon>
        <taxon>Blattoidea</taxon>
        <taxon>Termitoidae</taxon>
        <taxon>Kalotermitidae</taxon>
        <taxon>Cryptotermitinae</taxon>
        <taxon>Cryptotermes</taxon>
    </lineage>
</organism>
<dbReference type="SMART" id="SM00176">
    <property type="entry name" value="RAN"/>
    <property type="match status" value="1"/>
</dbReference>
<proteinExistence type="predicted"/>
<evidence type="ECO:0000256" key="2">
    <source>
        <dbReference type="ARBA" id="ARBA00022481"/>
    </source>
</evidence>
<comment type="caution">
    <text evidence="10">The sequence shown here is derived from an EMBL/GenBank/DDBJ whole genome shotgun (WGS) entry which is preliminary data.</text>
</comment>
<comment type="catalytic activity">
    <reaction evidence="8">
        <text>GTP + H2O = GDP + phosphate + H(+)</text>
        <dbReference type="Rhea" id="RHEA:19669"/>
        <dbReference type="ChEBI" id="CHEBI:15377"/>
        <dbReference type="ChEBI" id="CHEBI:15378"/>
        <dbReference type="ChEBI" id="CHEBI:37565"/>
        <dbReference type="ChEBI" id="CHEBI:43474"/>
        <dbReference type="ChEBI" id="CHEBI:58189"/>
        <dbReference type="EC" id="3.6.5.2"/>
    </reaction>
</comment>
<dbReference type="InterPro" id="IPR001806">
    <property type="entry name" value="Small_GTPase"/>
</dbReference>
<name>A0A2J7R0U8_9NEOP</name>
<dbReference type="GO" id="GO:0016020">
    <property type="term" value="C:membrane"/>
    <property type="evidence" value="ECO:0007669"/>
    <property type="project" value="InterPro"/>
</dbReference>
<dbReference type="SMART" id="SM00175">
    <property type="entry name" value="RAB"/>
    <property type="match status" value="1"/>
</dbReference>
<dbReference type="FunFam" id="3.40.50.300:FF:000182">
    <property type="entry name" value="ras-related protein Rap-1b"/>
    <property type="match status" value="1"/>
</dbReference>
<feature type="domain" description="Spaetzle" evidence="9">
    <location>
        <begin position="321"/>
        <end position="414"/>
    </location>
</feature>
<dbReference type="AlphaFoldDB" id="A0A2J7R0U8"/>
<evidence type="ECO:0000256" key="1">
    <source>
        <dbReference type="ARBA" id="ARBA00011984"/>
    </source>
</evidence>
<dbReference type="Gene3D" id="2.10.90.10">
    <property type="entry name" value="Cystine-knot cytokines"/>
    <property type="match status" value="1"/>
</dbReference>
<keyword evidence="5" id="KW-0342">GTP-binding</keyword>
<dbReference type="GO" id="GO:0032486">
    <property type="term" value="P:Rap protein signal transduction"/>
    <property type="evidence" value="ECO:0007669"/>
    <property type="project" value="InterPro"/>
</dbReference>
<reference evidence="10 11" key="1">
    <citation type="submission" date="2017-12" db="EMBL/GenBank/DDBJ databases">
        <title>Hemimetabolous genomes reveal molecular basis of termite eusociality.</title>
        <authorList>
            <person name="Harrison M.C."/>
            <person name="Jongepier E."/>
            <person name="Robertson H.M."/>
            <person name="Arning N."/>
            <person name="Bitard-Feildel T."/>
            <person name="Chao H."/>
            <person name="Childers C.P."/>
            <person name="Dinh H."/>
            <person name="Doddapaneni H."/>
            <person name="Dugan S."/>
            <person name="Gowin J."/>
            <person name="Greiner C."/>
            <person name="Han Y."/>
            <person name="Hu H."/>
            <person name="Hughes D.S.T."/>
            <person name="Huylmans A.-K."/>
            <person name="Kemena C."/>
            <person name="Kremer L.P.M."/>
            <person name="Lee S.L."/>
            <person name="Lopez-Ezquerra A."/>
            <person name="Mallet L."/>
            <person name="Monroy-Kuhn J.M."/>
            <person name="Moser A."/>
            <person name="Murali S.C."/>
            <person name="Muzny D.M."/>
            <person name="Otani S."/>
            <person name="Piulachs M.-D."/>
            <person name="Poelchau M."/>
            <person name="Qu J."/>
            <person name="Schaub F."/>
            <person name="Wada-Katsumata A."/>
            <person name="Worley K.C."/>
            <person name="Xie Q."/>
            <person name="Ylla G."/>
            <person name="Poulsen M."/>
            <person name="Gibbs R.A."/>
            <person name="Schal C."/>
            <person name="Richards S."/>
            <person name="Belles X."/>
            <person name="Korb J."/>
            <person name="Bornberg-Bauer E."/>
        </authorList>
    </citation>
    <scope>NUCLEOTIDE SEQUENCE [LARGE SCALE GENOMIC DNA]</scope>
    <source>
        <tissue evidence="10">Whole body</tissue>
    </source>
</reference>
<evidence type="ECO:0000313" key="11">
    <source>
        <dbReference type="Proteomes" id="UP000235965"/>
    </source>
</evidence>
<sequence length="420" mass="47876">MREYKIVVLGSGGVGKSALTVQFVQGIFVEKYDPTIEDSYRKQVEVDGQQCMLEILDTAGTQEQFTAMRDLYMKNGQGFVLVYSITAQSTFNDLQDLREQILRVKDTEDVPMVLVGNKCDLEDERVVGKDQGVNLARQFSCAFMETSAKAKINVNDMLGWEVIPRVVISFLWIQNFAGGGHQASKKGTKDSIAESSALSPEVQGIPGVVVLYSKQSTKAEFVTDKHDYPESSRRILNPVPGFQGPDAVRNNQKQGGVKPNCAQDMFFCLYDNDYPTDTVHDIINNYHDDIHHMYHGLNQYPQKEYIAHDNYTHGYRHKGNFVCESDVSYIRPGWAKNWKNEWVTVVNTEKYPQSIRVELCKYGGKKCEYLPPCYKSFCVQRYAYVKLLCVDPFNPHHRPIVDVFEIPTACSCFVENFVYY</sequence>
<dbReference type="InterPro" id="IPR038851">
    <property type="entry name" value="Rap1"/>
</dbReference>
<evidence type="ECO:0000256" key="8">
    <source>
        <dbReference type="ARBA" id="ARBA00048098"/>
    </source>
</evidence>
<evidence type="ECO:0000256" key="3">
    <source>
        <dbReference type="ARBA" id="ARBA00022741"/>
    </source>
</evidence>
<evidence type="ECO:0000256" key="6">
    <source>
        <dbReference type="ARBA" id="ARBA00023288"/>
    </source>
</evidence>
<dbReference type="GO" id="GO:0012505">
    <property type="term" value="C:endomembrane system"/>
    <property type="evidence" value="ECO:0007669"/>
    <property type="project" value="UniProtKB-SubCell"/>
</dbReference>
<dbReference type="SMART" id="SM00174">
    <property type="entry name" value="RHO"/>
    <property type="match status" value="1"/>
</dbReference>
<dbReference type="CDD" id="cd04175">
    <property type="entry name" value="Rap1"/>
    <property type="match status" value="1"/>
</dbReference>
<accession>A0A2J7R0U8</accession>
<dbReference type="PANTHER" id="PTHR24070">
    <property type="entry name" value="RAS, DI-RAS, AND RHEB FAMILY MEMBERS OF SMALL GTPASE SUPERFAMILY"/>
    <property type="match status" value="1"/>
</dbReference>
<dbReference type="EC" id="3.6.5.2" evidence="1"/>
<dbReference type="SUPFAM" id="SSF52540">
    <property type="entry name" value="P-loop containing nucleoside triphosphate hydrolases"/>
    <property type="match status" value="1"/>
</dbReference>
<dbReference type="SMART" id="SM00173">
    <property type="entry name" value="RAS"/>
    <property type="match status" value="1"/>
</dbReference>
<keyword evidence="3" id="KW-0547">Nucleotide-binding</keyword>
<dbReference type="InterPro" id="IPR020849">
    <property type="entry name" value="Small_GTPase_Ras-type"/>
</dbReference>
<dbReference type="GO" id="GO:0005525">
    <property type="term" value="F:GTP binding"/>
    <property type="evidence" value="ECO:0007669"/>
    <property type="project" value="UniProtKB-KW"/>
</dbReference>